<dbReference type="CDD" id="cd13659">
    <property type="entry name" value="PBP2_PotF"/>
    <property type="match status" value="1"/>
</dbReference>
<dbReference type="PANTHER" id="PTHR30222">
    <property type="entry name" value="SPERMIDINE/PUTRESCINE-BINDING PERIPLASMIC PROTEIN"/>
    <property type="match status" value="1"/>
</dbReference>
<proteinExistence type="inferred from homology"/>
<dbReference type="PANTHER" id="PTHR30222:SF12">
    <property type="entry name" value="NORSPERMIDINE SENSOR"/>
    <property type="match status" value="1"/>
</dbReference>
<evidence type="ECO:0000313" key="9">
    <source>
        <dbReference type="Proteomes" id="UP001279642"/>
    </source>
</evidence>
<organism evidence="8 9">
    <name type="scientific">Dongia soli</name>
    <dbReference type="NCBI Taxonomy" id="600628"/>
    <lineage>
        <taxon>Bacteria</taxon>
        <taxon>Pseudomonadati</taxon>
        <taxon>Pseudomonadota</taxon>
        <taxon>Alphaproteobacteria</taxon>
        <taxon>Rhodospirillales</taxon>
        <taxon>Dongiaceae</taxon>
        <taxon>Dongia</taxon>
    </lineage>
</organism>
<protein>
    <recommendedName>
        <fullName evidence="5">Putrescine-binding periplasmic protein</fullName>
    </recommendedName>
</protein>
<keyword evidence="9" id="KW-1185">Reference proteome</keyword>
<dbReference type="InterPro" id="IPR006059">
    <property type="entry name" value="SBP"/>
</dbReference>
<dbReference type="Gene3D" id="3.40.190.10">
    <property type="entry name" value="Periplasmic binding protein-like II"/>
    <property type="match status" value="2"/>
</dbReference>
<comment type="function">
    <text evidence="5">Required for the activity of the bacterial periplasmic transport system of putrescine.</text>
</comment>
<comment type="similarity">
    <text evidence="5">Belongs to the bacterial solute-binding protein PotD/PotF family.</text>
</comment>
<dbReference type="PROSITE" id="PS51257">
    <property type="entry name" value="PROKAR_LIPOPROTEIN"/>
    <property type="match status" value="1"/>
</dbReference>
<sequence>MSKFKLGAVAFVSVLLLAACGEKKEQSQGEQSSATEQQSQQQPAAEQQAAATPSGGDSEKQVNVYNWSDYIGEHTVENFQKETGIKVQYDVYDSNETLEAKLMAGNTGYDVVVPSGAFLGRQIKAGIYQKIDKSKLKNYGNIDPQILEALKAFDPNNEYAVPYFWGTVGIGVNVDKVKERLGDNAPIDNLDLLFKPEFAAKLKDCGIAMLDSPSDVMPMVFAYMGKDPHTKSAEDYAAAEKLFQSIRPYIKYFHSSSYINDLANGELCAVLGWSGDVFIAASRADEAKNNNHIEYHIPVQGSLLWVDSLAVPKDAKHPDNALKFIDYLLDPKVATDGVNYVTYSSSVKIDLMPGVDKEISGNPGIYPTPEVKKKLFSDVIADADTERLRTRTWTTIKTGQ</sequence>
<dbReference type="EMBL" id="JAXCLW010000002">
    <property type="protein sequence ID" value="MDY0883270.1"/>
    <property type="molecule type" value="Genomic_DNA"/>
</dbReference>
<evidence type="ECO:0000256" key="7">
    <source>
        <dbReference type="SAM" id="SignalP"/>
    </source>
</evidence>
<feature type="region of interest" description="Disordered" evidence="6">
    <location>
        <begin position="25"/>
        <end position="60"/>
    </location>
</feature>
<evidence type="ECO:0000256" key="2">
    <source>
        <dbReference type="ARBA" id="ARBA00022448"/>
    </source>
</evidence>
<dbReference type="PIRSF" id="PIRSF019574">
    <property type="entry name" value="Periplasmic_polyamine_BP"/>
    <property type="match status" value="1"/>
</dbReference>
<keyword evidence="3 7" id="KW-0732">Signal</keyword>
<reference evidence="8 9" key="1">
    <citation type="journal article" date="2016" name="Antonie Van Leeuwenhoek">
        <title>Dongia soli sp. nov., isolated from soil from Dokdo, Korea.</title>
        <authorList>
            <person name="Kim D.U."/>
            <person name="Lee H."/>
            <person name="Kim H."/>
            <person name="Kim S.G."/>
            <person name="Ka J.O."/>
        </authorList>
    </citation>
    <scope>NUCLEOTIDE SEQUENCE [LARGE SCALE GENOMIC DNA]</scope>
    <source>
        <strain evidence="8 9">D78</strain>
    </source>
</reference>
<accession>A0ABU5EA95</accession>
<keyword evidence="2 5" id="KW-0813">Transport</keyword>
<feature type="chain" id="PRO_5047219947" description="Putrescine-binding periplasmic protein" evidence="7">
    <location>
        <begin position="19"/>
        <end position="400"/>
    </location>
</feature>
<gene>
    <name evidence="8" type="ORF">SMD27_10475</name>
</gene>
<evidence type="ECO:0000313" key="8">
    <source>
        <dbReference type="EMBL" id="MDY0883270.1"/>
    </source>
</evidence>
<comment type="subcellular location">
    <subcellularLocation>
        <location evidence="1 5">Periplasm</location>
    </subcellularLocation>
</comment>
<dbReference type="SUPFAM" id="SSF53850">
    <property type="entry name" value="Periplasmic binding protein-like II"/>
    <property type="match status" value="1"/>
</dbReference>
<name>A0ABU5EA95_9PROT</name>
<feature type="signal peptide" evidence="7">
    <location>
        <begin position="1"/>
        <end position="18"/>
    </location>
</feature>
<dbReference type="RefSeq" id="WP_320508310.1">
    <property type="nucleotide sequence ID" value="NZ_JAXCLW010000002.1"/>
</dbReference>
<evidence type="ECO:0000256" key="6">
    <source>
        <dbReference type="SAM" id="MobiDB-lite"/>
    </source>
</evidence>
<evidence type="ECO:0000256" key="3">
    <source>
        <dbReference type="ARBA" id="ARBA00022729"/>
    </source>
</evidence>
<evidence type="ECO:0000256" key="4">
    <source>
        <dbReference type="ARBA" id="ARBA00022764"/>
    </source>
</evidence>
<evidence type="ECO:0000256" key="5">
    <source>
        <dbReference type="PIRNR" id="PIRNR019574"/>
    </source>
</evidence>
<keyword evidence="4 5" id="KW-0574">Periplasm</keyword>
<evidence type="ECO:0000256" key="1">
    <source>
        <dbReference type="ARBA" id="ARBA00004418"/>
    </source>
</evidence>
<dbReference type="Pfam" id="PF13416">
    <property type="entry name" value="SBP_bac_8"/>
    <property type="match status" value="1"/>
</dbReference>
<feature type="compositionally biased region" description="Low complexity" evidence="6">
    <location>
        <begin position="28"/>
        <end position="55"/>
    </location>
</feature>
<comment type="caution">
    <text evidence="8">The sequence shown here is derived from an EMBL/GenBank/DDBJ whole genome shotgun (WGS) entry which is preliminary data.</text>
</comment>
<dbReference type="InterPro" id="IPR001188">
    <property type="entry name" value="Sperm_putr-bd"/>
</dbReference>
<dbReference type="PRINTS" id="PR00909">
    <property type="entry name" value="SPERMDNBNDNG"/>
</dbReference>
<dbReference type="Proteomes" id="UP001279642">
    <property type="component" value="Unassembled WGS sequence"/>
</dbReference>